<feature type="signal peptide" evidence="2">
    <location>
        <begin position="1"/>
        <end position="21"/>
    </location>
</feature>
<evidence type="ECO:0000256" key="2">
    <source>
        <dbReference type="SAM" id="SignalP"/>
    </source>
</evidence>
<feature type="chain" id="PRO_5024362514" evidence="2">
    <location>
        <begin position="22"/>
        <end position="231"/>
    </location>
</feature>
<dbReference type="Proteomes" id="UP000000763">
    <property type="component" value="Chromosome 3"/>
</dbReference>
<sequence length="231" mass="24642">MPLSLVSLFSRLLLLLSPLRALLVEAGEVHSVSQARGLAFSYTAWPTTMTQKVTLKVTAHIHSIKEKVHRRAPAGGEEAGGELLLRGRELRVKGWWVLPVKAYHAAGRLTGAASAMLAVATCGMPLQHGAVARGQAPEEKAAMAAAAVAGGAPGADREADRRRCRAGGEHSAAGALLRLHPGVPRPIPAAARRRDRRLPLGALLPPPPPTSARRTGERRFRTQPPIPHLEY</sequence>
<evidence type="ECO:0000256" key="1">
    <source>
        <dbReference type="SAM" id="MobiDB-lite"/>
    </source>
</evidence>
<dbReference type="EMBL" id="AC109602">
    <property type="protein sequence ID" value="AAO59986.1"/>
    <property type="molecule type" value="Genomic_DNA"/>
</dbReference>
<evidence type="ECO:0000313" key="4">
    <source>
        <dbReference type="Proteomes" id="UP000000763"/>
    </source>
</evidence>
<organism evidence="3 4">
    <name type="scientific">Oryza sativa subsp. japonica</name>
    <name type="common">Rice</name>
    <dbReference type="NCBI Taxonomy" id="39947"/>
    <lineage>
        <taxon>Eukaryota</taxon>
        <taxon>Viridiplantae</taxon>
        <taxon>Streptophyta</taxon>
        <taxon>Embryophyta</taxon>
        <taxon>Tracheophyta</taxon>
        <taxon>Spermatophyta</taxon>
        <taxon>Magnoliopsida</taxon>
        <taxon>Liliopsida</taxon>
        <taxon>Poales</taxon>
        <taxon>Poaceae</taxon>
        <taxon>BOP clade</taxon>
        <taxon>Oryzoideae</taxon>
        <taxon>Oryzeae</taxon>
        <taxon>Oryzinae</taxon>
        <taxon>Oryza</taxon>
        <taxon>Oryza sativa</taxon>
    </lineage>
</organism>
<reference evidence="4" key="2">
    <citation type="journal article" date="2008" name="Nucleic Acids Res.">
        <title>The rice annotation project database (RAP-DB): 2008 update.</title>
        <authorList>
            <consortium name="The rice annotation project (RAP)"/>
        </authorList>
    </citation>
    <scope>GENOME REANNOTATION</scope>
    <source>
        <strain evidence="4">cv. Nipponbare</strain>
    </source>
</reference>
<protein>
    <submittedName>
        <fullName evidence="3">Uncharacterized protein</fullName>
    </submittedName>
</protein>
<name>Q10H94_ORYSJ</name>
<feature type="region of interest" description="Disordered" evidence="1">
    <location>
        <begin position="178"/>
        <end position="231"/>
    </location>
</feature>
<dbReference type="AlphaFoldDB" id="Q10H94"/>
<evidence type="ECO:0000313" key="3">
    <source>
        <dbReference type="EMBL" id="AAO59986.1"/>
    </source>
</evidence>
<gene>
    <name evidence="3" type="primary">OSJNBa0087M10.18</name>
</gene>
<accession>Q10H94</accession>
<keyword evidence="2" id="KW-0732">Signal</keyword>
<reference evidence="4" key="1">
    <citation type="journal article" date="2005" name="Nature">
        <title>The map-based sequence of the rice genome.</title>
        <authorList>
            <consortium name="International rice genome sequencing project (IRGSP)"/>
            <person name="Matsumoto T."/>
            <person name="Wu J."/>
            <person name="Kanamori H."/>
            <person name="Katayose Y."/>
            <person name="Fujisawa M."/>
            <person name="Namiki N."/>
            <person name="Mizuno H."/>
            <person name="Yamamoto K."/>
            <person name="Antonio B.A."/>
            <person name="Baba T."/>
            <person name="Sakata K."/>
            <person name="Nagamura Y."/>
            <person name="Aoki H."/>
            <person name="Arikawa K."/>
            <person name="Arita K."/>
            <person name="Bito T."/>
            <person name="Chiden Y."/>
            <person name="Fujitsuka N."/>
            <person name="Fukunaka R."/>
            <person name="Hamada M."/>
            <person name="Harada C."/>
            <person name="Hayashi A."/>
            <person name="Hijishita S."/>
            <person name="Honda M."/>
            <person name="Hosokawa S."/>
            <person name="Ichikawa Y."/>
            <person name="Idonuma A."/>
            <person name="Iijima M."/>
            <person name="Ikeda M."/>
            <person name="Ikeno M."/>
            <person name="Ito K."/>
            <person name="Ito S."/>
            <person name="Ito T."/>
            <person name="Ito Y."/>
            <person name="Ito Y."/>
            <person name="Iwabuchi A."/>
            <person name="Kamiya K."/>
            <person name="Karasawa W."/>
            <person name="Kurita K."/>
            <person name="Katagiri S."/>
            <person name="Kikuta A."/>
            <person name="Kobayashi H."/>
            <person name="Kobayashi N."/>
            <person name="Machita K."/>
            <person name="Maehara T."/>
            <person name="Masukawa M."/>
            <person name="Mizubayashi T."/>
            <person name="Mukai Y."/>
            <person name="Nagasaki H."/>
            <person name="Nagata Y."/>
            <person name="Naito S."/>
            <person name="Nakashima M."/>
            <person name="Nakama Y."/>
            <person name="Nakamichi Y."/>
            <person name="Nakamura M."/>
            <person name="Meguro A."/>
            <person name="Negishi M."/>
            <person name="Ohta I."/>
            <person name="Ohta T."/>
            <person name="Okamoto M."/>
            <person name="Ono N."/>
            <person name="Saji S."/>
            <person name="Sakaguchi M."/>
            <person name="Sakai K."/>
            <person name="Shibata M."/>
            <person name="Shimokawa T."/>
            <person name="Song J."/>
            <person name="Takazaki Y."/>
            <person name="Terasawa K."/>
            <person name="Tsugane M."/>
            <person name="Tsuji K."/>
            <person name="Ueda S."/>
            <person name="Waki K."/>
            <person name="Yamagata H."/>
            <person name="Yamamoto M."/>
            <person name="Yamamoto S."/>
            <person name="Yamane H."/>
            <person name="Yoshiki S."/>
            <person name="Yoshihara R."/>
            <person name="Yukawa K."/>
            <person name="Zhong H."/>
            <person name="Yano M."/>
            <person name="Yuan Q."/>
            <person name="Ouyang S."/>
            <person name="Liu J."/>
            <person name="Jones K.M."/>
            <person name="Gansberger K."/>
            <person name="Moffat K."/>
            <person name="Hill J."/>
            <person name="Bera J."/>
            <person name="Fadrosh D."/>
            <person name="Jin S."/>
            <person name="Johri S."/>
            <person name="Kim M."/>
            <person name="Overton L."/>
            <person name="Reardon M."/>
            <person name="Tsitrin T."/>
            <person name="Vuong H."/>
            <person name="Weaver B."/>
            <person name="Ciecko A."/>
            <person name="Tallon L."/>
            <person name="Jackson J."/>
            <person name="Pai G."/>
            <person name="Aken S.V."/>
            <person name="Utterback T."/>
            <person name="Reidmuller S."/>
            <person name="Feldblyum T."/>
            <person name="Hsiao J."/>
            <person name="Zismann V."/>
            <person name="Iobst S."/>
            <person name="de Vazeille A.R."/>
            <person name="Buell C.R."/>
            <person name="Ying K."/>
            <person name="Li Y."/>
            <person name="Lu T."/>
            <person name="Huang Y."/>
            <person name="Zhao Q."/>
            <person name="Feng Q."/>
            <person name="Zhang L."/>
            <person name="Zhu J."/>
            <person name="Weng Q."/>
            <person name="Mu J."/>
            <person name="Lu Y."/>
            <person name="Fan D."/>
            <person name="Liu Y."/>
            <person name="Guan J."/>
            <person name="Zhang Y."/>
            <person name="Yu S."/>
            <person name="Liu X."/>
            <person name="Zhang Y."/>
            <person name="Hong G."/>
            <person name="Han B."/>
            <person name="Choisne N."/>
            <person name="Demange N."/>
            <person name="Orjeda G."/>
            <person name="Samain S."/>
            <person name="Cattolico L."/>
            <person name="Pelletier E."/>
            <person name="Couloux A."/>
            <person name="Segurens B."/>
            <person name="Wincker P."/>
            <person name="D'Hont A."/>
            <person name="Scarpelli C."/>
            <person name="Weissenbach J."/>
            <person name="Salanoubat M."/>
            <person name="Quetier F."/>
            <person name="Yu Y."/>
            <person name="Kim H.R."/>
            <person name="Rambo T."/>
            <person name="Currie J."/>
            <person name="Collura K."/>
            <person name="Luo M."/>
            <person name="Yang T."/>
            <person name="Ammiraju J.S.S."/>
            <person name="Engler F."/>
            <person name="Soderlund C."/>
            <person name="Wing R.A."/>
            <person name="Palmer L.E."/>
            <person name="de la Bastide M."/>
            <person name="Spiegel L."/>
            <person name="Nascimento L."/>
            <person name="Zutavern T."/>
            <person name="O'Shaughnessy A."/>
            <person name="Dike S."/>
            <person name="Dedhia N."/>
            <person name="Preston R."/>
            <person name="Balija V."/>
            <person name="McCombie W.R."/>
            <person name="Chow T."/>
            <person name="Chen H."/>
            <person name="Chung M."/>
            <person name="Chen C."/>
            <person name="Shaw J."/>
            <person name="Wu H."/>
            <person name="Hsiao K."/>
            <person name="Chao Y."/>
            <person name="Chu M."/>
            <person name="Cheng C."/>
            <person name="Hour A."/>
            <person name="Lee P."/>
            <person name="Lin S."/>
            <person name="Lin Y."/>
            <person name="Liou J."/>
            <person name="Liu S."/>
            <person name="Hsing Y."/>
            <person name="Raghuvanshi S."/>
            <person name="Mohanty A."/>
            <person name="Bharti A.K."/>
            <person name="Gaur A."/>
            <person name="Gupta V."/>
            <person name="Kumar D."/>
            <person name="Ravi V."/>
            <person name="Vij S."/>
            <person name="Kapur A."/>
            <person name="Khurana P."/>
            <person name="Khurana P."/>
            <person name="Khurana J.P."/>
            <person name="Tyagi A.K."/>
            <person name="Gaikwad K."/>
            <person name="Singh A."/>
            <person name="Dalal V."/>
            <person name="Srivastava S."/>
            <person name="Dixit A."/>
            <person name="Pal A.K."/>
            <person name="Ghazi I.A."/>
            <person name="Yadav M."/>
            <person name="Pandit A."/>
            <person name="Bhargava A."/>
            <person name="Sureshbabu K."/>
            <person name="Batra K."/>
            <person name="Sharma T.R."/>
            <person name="Mohapatra T."/>
            <person name="Singh N.K."/>
            <person name="Messing J."/>
            <person name="Nelson A.B."/>
            <person name="Fuks G."/>
            <person name="Kavchok S."/>
            <person name="Keizer G."/>
            <person name="Linton E."/>
            <person name="Llaca V."/>
            <person name="Song R."/>
            <person name="Tanyolac B."/>
            <person name="Young S."/>
            <person name="Ho-Il K."/>
            <person name="Hahn J.H."/>
            <person name="Sangsakoo G."/>
            <person name="Vanavichit A."/>
            <person name="de Mattos Luiz.A.T."/>
            <person name="Zimmer P.D."/>
            <person name="Malone G."/>
            <person name="Dellagostin O."/>
            <person name="de Oliveira A.C."/>
            <person name="Bevan M."/>
            <person name="Bancroft I."/>
            <person name="Minx P."/>
            <person name="Cordum H."/>
            <person name="Wilson R."/>
            <person name="Cheng Z."/>
            <person name="Jin W."/>
            <person name="Jiang J."/>
            <person name="Leong S.A."/>
            <person name="Iwama H."/>
            <person name="Gojobori T."/>
            <person name="Itoh T."/>
            <person name="Niimura Y."/>
            <person name="Fujii Y."/>
            <person name="Habara T."/>
            <person name="Sakai H."/>
            <person name="Sato Y."/>
            <person name="Wilson G."/>
            <person name="Kumar K."/>
            <person name="McCouch S."/>
            <person name="Juretic N."/>
            <person name="Hoen D."/>
            <person name="Wright S."/>
            <person name="Bruskiewich R."/>
            <person name="Bureau T."/>
            <person name="Miyao A."/>
            <person name="Hirochika H."/>
            <person name="Nishikawa T."/>
            <person name="Kadowaki K."/>
            <person name="Sugiura M."/>
            <person name="Burr B."/>
            <person name="Sasaki T."/>
        </authorList>
    </citation>
    <scope>NUCLEOTIDE SEQUENCE [LARGE SCALE GENOMIC DNA]</scope>
    <source>
        <strain evidence="4">cv. Nipponbare</strain>
    </source>
</reference>
<proteinExistence type="predicted"/>